<sequence length="313" mass="34080">MQIAIQERRRANDALAWIFNVASSVLIVFSNKMLMDPKWGYKFVFATTLCALHFFASAVAVKSFEAMGFSPKASMPFSEKLYFSCVAATSIVSLNLSLLMNTVGFYQVSKLLIIPFICLVEYVSYKRGLKSVSLFLCILLVLVGVGIVTVTDVSVSGLSVLGISIAALSVVSSGMQQILCGQIQRSNNLSSTQLLSNTAPVQGLMLLIVGPTLDWLITGKWVTQYEASIPSMQCLAVSCAIAALVNISQFMCLGRFQAVTFQVLGHTKTVLVLLMGWMFMNDVITYKKLIGMMLAVTGMVSYGYLNSLISVKT</sequence>
<dbReference type="AlphaFoldDB" id="A0A250XIE7"/>
<keyword evidence="4 5" id="KW-0472">Membrane</keyword>
<dbReference type="PANTHER" id="PTHR11132">
    <property type="entry name" value="SOLUTE CARRIER FAMILY 35"/>
    <property type="match status" value="1"/>
</dbReference>
<evidence type="ECO:0000259" key="6">
    <source>
        <dbReference type="Pfam" id="PF03151"/>
    </source>
</evidence>
<gene>
    <name evidence="7" type="ORF">CEUSTIGMA_g10115.t1</name>
</gene>
<organism evidence="7 8">
    <name type="scientific">Chlamydomonas eustigma</name>
    <dbReference type="NCBI Taxonomy" id="1157962"/>
    <lineage>
        <taxon>Eukaryota</taxon>
        <taxon>Viridiplantae</taxon>
        <taxon>Chlorophyta</taxon>
        <taxon>core chlorophytes</taxon>
        <taxon>Chlorophyceae</taxon>
        <taxon>CS clade</taxon>
        <taxon>Chlamydomonadales</taxon>
        <taxon>Chlamydomonadaceae</taxon>
        <taxon>Chlamydomonas</taxon>
    </lineage>
</organism>
<evidence type="ECO:0000256" key="1">
    <source>
        <dbReference type="ARBA" id="ARBA00004141"/>
    </source>
</evidence>
<dbReference type="InterPro" id="IPR037185">
    <property type="entry name" value="EmrE-like"/>
</dbReference>
<evidence type="ECO:0000256" key="5">
    <source>
        <dbReference type="SAM" id="Phobius"/>
    </source>
</evidence>
<dbReference type="GO" id="GO:0016020">
    <property type="term" value="C:membrane"/>
    <property type="evidence" value="ECO:0007669"/>
    <property type="project" value="UniProtKB-SubCell"/>
</dbReference>
<feature type="transmembrane region" description="Helical" evidence="5">
    <location>
        <begin position="43"/>
        <end position="61"/>
    </location>
</feature>
<evidence type="ECO:0000313" key="7">
    <source>
        <dbReference type="EMBL" id="GAX82689.1"/>
    </source>
</evidence>
<dbReference type="InterPro" id="IPR050186">
    <property type="entry name" value="TPT_transporter"/>
</dbReference>
<evidence type="ECO:0000313" key="8">
    <source>
        <dbReference type="Proteomes" id="UP000232323"/>
    </source>
</evidence>
<feature type="transmembrane region" description="Helical" evidence="5">
    <location>
        <begin position="156"/>
        <end position="174"/>
    </location>
</feature>
<feature type="transmembrane region" description="Helical" evidence="5">
    <location>
        <begin position="194"/>
        <end position="217"/>
    </location>
</feature>
<dbReference type="SUPFAM" id="SSF103481">
    <property type="entry name" value="Multidrug resistance efflux transporter EmrE"/>
    <property type="match status" value="1"/>
</dbReference>
<reference evidence="7 8" key="1">
    <citation type="submission" date="2017-08" db="EMBL/GenBank/DDBJ databases">
        <title>Acidophilic green algal genome provides insights into adaptation to an acidic environment.</title>
        <authorList>
            <person name="Hirooka S."/>
            <person name="Hirose Y."/>
            <person name="Kanesaki Y."/>
            <person name="Higuchi S."/>
            <person name="Fujiwara T."/>
            <person name="Onuma R."/>
            <person name="Era A."/>
            <person name="Ohbayashi R."/>
            <person name="Uzuka A."/>
            <person name="Nozaki H."/>
            <person name="Yoshikawa H."/>
            <person name="Miyagishima S.Y."/>
        </authorList>
    </citation>
    <scope>NUCLEOTIDE SEQUENCE [LARGE SCALE GENOMIC DNA]</scope>
    <source>
        <strain evidence="7 8">NIES-2499</strain>
    </source>
</reference>
<proteinExistence type="predicted"/>
<evidence type="ECO:0000256" key="3">
    <source>
        <dbReference type="ARBA" id="ARBA00022989"/>
    </source>
</evidence>
<dbReference type="EMBL" id="BEGY01000084">
    <property type="protein sequence ID" value="GAX82689.1"/>
    <property type="molecule type" value="Genomic_DNA"/>
</dbReference>
<dbReference type="Proteomes" id="UP000232323">
    <property type="component" value="Unassembled WGS sequence"/>
</dbReference>
<comment type="subcellular location">
    <subcellularLocation>
        <location evidence="1">Membrane</location>
        <topology evidence="1">Multi-pass membrane protein</topology>
    </subcellularLocation>
</comment>
<comment type="caution">
    <text evidence="7">The sequence shown here is derived from an EMBL/GenBank/DDBJ whole genome shotgun (WGS) entry which is preliminary data.</text>
</comment>
<dbReference type="OrthoDB" id="5547497at2759"/>
<name>A0A250XIE7_9CHLO</name>
<protein>
    <recommendedName>
        <fullName evidence="6">Sugar phosphate transporter domain-containing protein</fullName>
    </recommendedName>
</protein>
<dbReference type="Pfam" id="PF03151">
    <property type="entry name" value="TPT"/>
    <property type="match status" value="1"/>
</dbReference>
<feature type="domain" description="Sugar phosphate transporter" evidence="6">
    <location>
        <begin position="25"/>
        <end position="302"/>
    </location>
</feature>
<keyword evidence="3 5" id="KW-1133">Transmembrane helix</keyword>
<feature type="transmembrane region" description="Helical" evidence="5">
    <location>
        <begin position="286"/>
        <end position="305"/>
    </location>
</feature>
<feature type="transmembrane region" description="Helical" evidence="5">
    <location>
        <begin position="105"/>
        <end position="125"/>
    </location>
</feature>
<keyword evidence="8" id="KW-1185">Reference proteome</keyword>
<keyword evidence="2 5" id="KW-0812">Transmembrane</keyword>
<feature type="transmembrane region" description="Helical" evidence="5">
    <location>
        <begin position="229"/>
        <end position="247"/>
    </location>
</feature>
<feature type="transmembrane region" description="Helical" evidence="5">
    <location>
        <begin position="132"/>
        <end position="150"/>
    </location>
</feature>
<accession>A0A250XIE7</accession>
<evidence type="ECO:0000256" key="4">
    <source>
        <dbReference type="ARBA" id="ARBA00023136"/>
    </source>
</evidence>
<evidence type="ECO:0000256" key="2">
    <source>
        <dbReference type="ARBA" id="ARBA00022692"/>
    </source>
</evidence>
<dbReference type="InterPro" id="IPR004853">
    <property type="entry name" value="Sugar_P_trans_dom"/>
</dbReference>
<feature type="transmembrane region" description="Helical" evidence="5">
    <location>
        <begin position="259"/>
        <end position="280"/>
    </location>
</feature>